<dbReference type="Proteomes" id="UP000248714">
    <property type="component" value="Unassembled WGS sequence"/>
</dbReference>
<dbReference type="Proteomes" id="UP000246005">
    <property type="component" value="Unassembled WGS sequence"/>
</dbReference>
<dbReference type="GO" id="GO:0009001">
    <property type="term" value="F:serine O-acetyltransferase activity"/>
    <property type="evidence" value="ECO:0007669"/>
    <property type="project" value="UniProtKB-EC"/>
</dbReference>
<dbReference type="Pfam" id="PF00132">
    <property type="entry name" value="Hexapep"/>
    <property type="match status" value="1"/>
</dbReference>
<dbReference type="Gene3D" id="2.160.10.10">
    <property type="entry name" value="Hexapeptide repeat proteins"/>
    <property type="match status" value="1"/>
</dbReference>
<sequence>MADPHHLSLRAAWRADLTAATARPSCSLGRVLWLLATRPGVLAVALLRVQQWMGRGRRRSRFAPLVRSLAHVLTGADFVPGCEIGPGLRMEHPNGVVIGAGAVVGRNAFLCQRITLGERLGRGRTPAYPTLGDDVFVGAGATVLGDVHIGSGAWIGAGTVVLHDVPEAATVVGNPGRVISGSHDQDPAHQESA</sequence>
<comment type="catalytic activity">
    <reaction evidence="6">
        <text>L-serine + acetyl-CoA = O-acetyl-L-serine + CoA</text>
        <dbReference type="Rhea" id="RHEA:24560"/>
        <dbReference type="ChEBI" id="CHEBI:33384"/>
        <dbReference type="ChEBI" id="CHEBI:57287"/>
        <dbReference type="ChEBI" id="CHEBI:57288"/>
        <dbReference type="ChEBI" id="CHEBI:58340"/>
        <dbReference type="EC" id="2.3.1.30"/>
    </reaction>
</comment>
<evidence type="ECO:0000256" key="3">
    <source>
        <dbReference type="ARBA" id="ARBA00022679"/>
    </source>
</evidence>
<keyword evidence="11" id="KW-1185">Reference proteome</keyword>
<comment type="similarity">
    <text evidence="1 6">Belongs to the transferase hexapeptide repeat family.</text>
</comment>
<dbReference type="GO" id="GO:0006535">
    <property type="term" value="P:cysteine biosynthetic process from serine"/>
    <property type="evidence" value="ECO:0007669"/>
    <property type="project" value="InterPro"/>
</dbReference>
<evidence type="ECO:0000313" key="11">
    <source>
        <dbReference type="Proteomes" id="UP000248714"/>
    </source>
</evidence>
<evidence type="ECO:0000256" key="6">
    <source>
        <dbReference type="PIRNR" id="PIRNR000441"/>
    </source>
</evidence>
<dbReference type="InterPro" id="IPR018357">
    <property type="entry name" value="Hexapep_transf_CS"/>
</dbReference>
<dbReference type="CDD" id="cd03354">
    <property type="entry name" value="LbH_SAT"/>
    <property type="match status" value="1"/>
</dbReference>
<proteinExistence type="inferred from homology"/>
<feature type="region of interest" description="Disordered" evidence="7">
    <location>
        <begin position="174"/>
        <end position="193"/>
    </location>
</feature>
<dbReference type="EC" id="2.3.1.30" evidence="6"/>
<dbReference type="InterPro" id="IPR005881">
    <property type="entry name" value="Ser_O-AcTrfase"/>
</dbReference>
<dbReference type="InterPro" id="IPR045304">
    <property type="entry name" value="LbH_SAT"/>
</dbReference>
<evidence type="ECO:0000256" key="7">
    <source>
        <dbReference type="SAM" id="MobiDB-lite"/>
    </source>
</evidence>
<dbReference type="SUPFAM" id="SSF51161">
    <property type="entry name" value="Trimeric LpxA-like enzymes"/>
    <property type="match status" value="1"/>
</dbReference>
<reference evidence="8 10" key="1">
    <citation type="submission" date="2018-05" db="EMBL/GenBank/DDBJ databases">
        <title>Genomic Encyclopedia of Type Strains, Phase IV (KMG-IV): sequencing the most valuable type-strain genomes for metagenomic binning, comparative biology and taxonomic classification.</title>
        <authorList>
            <person name="Goeker M."/>
        </authorList>
    </citation>
    <scope>NUCLEOTIDE SEQUENCE [LARGE SCALE GENOMIC DNA]</scope>
    <source>
        <strain evidence="9 11">DSM 45479</strain>
        <strain evidence="8 10">DSM 45480</strain>
    </source>
</reference>
<dbReference type="InterPro" id="IPR011004">
    <property type="entry name" value="Trimer_LpxA-like_sf"/>
</dbReference>
<dbReference type="GO" id="GO:0005737">
    <property type="term" value="C:cytoplasm"/>
    <property type="evidence" value="ECO:0007669"/>
    <property type="project" value="InterPro"/>
</dbReference>
<dbReference type="PIRSF" id="PIRSF000441">
    <property type="entry name" value="CysE"/>
    <property type="match status" value="1"/>
</dbReference>
<dbReference type="AlphaFoldDB" id="A0A316I7Z1"/>
<comment type="caution">
    <text evidence="8">The sequence shown here is derived from an EMBL/GenBank/DDBJ whole genome shotgun (WGS) entry which is preliminary data.</text>
</comment>
<dbReference type="RefSeq" id="WP_109634936.1">
    <property type="nucleotide sequence ID" value="NZ_QGHB01000002.1"/>
</dbReference>
<organism evidence="8 10">
    <name type="scientific">Lentzea atacamensis</name>
    <dbReference type="NCBI Taxonomy" id="531938"/>
    <lineage>
        <taxon>Bacteria</taxon>
        <taxon>Bacillati</taxon>
        <taxon>Actinomycetota</taxon>
        <taxon>Actinomycetes</taxon>
        <taxon>Pseudonocardiales</taxon>
        <taxon>Pseudonocardiaceae</taxon>
        <taxon>Lentzea</taxon>
    </lineage>
</organism>
<dbReference type="OrthoDB" id="9801456at2"/>
<name>A0A316I7Z1_9PSEU</name>
<evidence type="ECO:0000256" key="5">
    <source>
        <dbReference type="ARBA" id="ARBA00023315"/>
    </source>
</evidence>
<evidence type="ECO:0000313" key="10">
    <source>
        <dbReference type="Proteomes" id="UP000246005"/>
    </source>
</evidence>
<evidence type="ECO:0000256" key="4">
    <source>
        <dbReference type="ARBA" id="ARBA00022737"/>
    </source>
</evidence>
<evidence type="ECO:0000313" key="8">
    <source>
        <dbReference type="EMBL" id="PWK89572.1"/>
    </source>
</evidence>
<keyword evidence="3 6" id="KW-0808">Transferase</keyword>
<dbReference type="PROSITE" id="PS00101">
    <property type="entry name" value="HEXAPEP_TRANSFERASES"/>
    <property type="match status" value="1"/>
</dbReference>
<dbReference type="InterPro" id="IPR001451">
    <property type="entry name" value="Hexapep"/>
</dbReference>
<evidence type="ECO:0000313" key="9">
    <source>
        <dbReference type="EMBL" id="RAS60648.1"/>
    </source>
</evidence>
<gene>
    <name evidence="9" type="ORF">C8D87_11166</name>
    <name evidence="8" type="ORF">C8D88_102847</name>
</gene>
<keyword evidence="4" id="KW-0677">Repeat</keyword>
<feature type="compositionally biased region" description="Basic and acidic residues" evidence="7">
    <location>
        <begin position="183"/>
        <end position="193"/>
    </location>
</feature>
<dbReference type="EMBL" id="QGHB01000002">
    <property type="protein sequence ID" value="PWK89572.1"/>
    <property type="molecule type" value="Genomic_DNA"/>
</dbReference>
<evidence type="ECO:0000256" key="1">
    <source>
        <dbReference type="ARBA" id="ARBA00007274"/>
    </source>
</evidence>
<protein>
    <recommendedName>
        <fullName evidence="2 6">Serine acetyltransferase</fullName>
        <ecNumber evidence="6">2.3.1.30</ecNumber>
    </recommendedName>
</protein>
<evidence type="ECO:0000256" key="2">
    <source>
        <dbReference type="ARBA" id="ARBA00018522"/>
    </source>
</evidence>
<accession>A0A316I7Z1</accession>
<keyword evidence="5 6" id="KW-0012">Acyltransferase</keyword>
<dbReference type="EMBL" id="QLTT01000011">
    <property type="protein sequence ID" value="RAS60648.1"/>
    <property type="molecule type" value="Genomic_DNA"/>
</dbReference>
<dbReference type="PANTHER" id="PTHR42811">
    <property type="entry name" value="SERINE ACETYLTRANSFERASE"/>
    <property type="match status" value="1"/>
</dbReference>